<dbReference type="InterPro" id="IPR026913">
    <property type="entry name" value="METTL24"/>
</dbReference>
<dbReference type="PANTHER" id="PTHR32026">
    <property type="entry name" value="METHYLTRANSFERASE-LIKE PROTEIN 24"/>
    <property type="match status" value="1"/>
</dbReference>
<dbReference type="Pfam" id="PF13383">
    <property type="entry name" value="Methyltransf_22"/>
    <property type="match status" value="1"/>
</dbReference>
<keyword evidence="3" id="KW-1185">Reference proteome</keyword>
<dbReference type="OrthoDB" id="10006218at2759"/>
<keyword evidence="2" id="KW-0808">Transferase</keyword>
<dbReference type="AlphaFoldDB" id="A0A9P6HQC5"/>
<organism evidence="2 3">
    <name type="scientific">Thelephora terrestris</name>
    <dbReference type="NCBI Taxonomy" id="56493"/>
    <lineage>
        <taxon>Eukaryota</taxon>
        <taxon>Fungi</taxon>
        <taxon>Dikarya</taxon>
        <taxon>Basidiomycota</taxon>
        <taxon>Agaricomycotina</taxon>
        <taxon>Agaricomycetes</taxon>
        <taxon>Thelephorales</taxon>
        <taxon>Thelephoraceae</taxon>
        <taxon>Thelephora</taxon>
    </lineage>
</organism>
<sequence length="355" mass="40722">MSFLGRNPRYALALLALLFFTSILLFNSNLRGDPWPNPHSPPRWSRVSTIDFLRQAESGYQENVIRGRQDLIRRHGPTASKVNPWPLKEWGYYTLWDFFIPGFQCPHRTARVGTMGDGGKWVCGLEHIQRKKKCVIYSFGINGESSFEAELLEKAPGCEVWGYDFSVTGWGPELDSYSHRAHFEPWALGPVDNHGANMNVKMWSLRGLMEHNGHDFIDILKVDIEGAEFASLESFFNFFESQSRPTSSPESPMDFTPAGARYDFSGQPLPIGQLQIELHPRESEEISRDYSTFPAFLSWWEKMERLGLRPFWTEPNLVYVHLTGTKRPDLTEYSFINIRGNHELIIGDANELSPQ</sequence>
<reference evidence="2" key="1">
    <citation type="journal article" date="2020" name="Nat. Commun.">
        <title>Large-scale genome sequencing of mycorrhizal fungi provides insights into the early evolution of symbiotic traits.</title>
        <authorList>
            <person name="Miyauchi S."/>
            <person name="Kiss E."/>
            <person name="Kuo A."/>
            <person name="Drula E."/>
            <person name="Kohler A."/>
            <person name="Sanchez-Garcia M."/>
            <person name="Morin E."/>
            <person name="Andreopoulos B."/>
            <person name="Barry K.W."/>
            <person name="Bonito G."/>
            <person name="Buee M."/>
            <person name="Carver A."/>
            <person name="Chen C."/>
            <person name="Cichocki N."/>
            <person name="Clum A."/>
            <person name="Culley D."/>
            <person name="Crous P.W."/>
            <person name="Fauchery L."/>
            <person name="Girlanda M."/>
            <person name="Hayes R.D."/>
            <person name="Keri Z."/>
            <person name="LaButti K."/>
            <person name="Lipzen A."/>
            <person name="Lombard V."/>
            <person name="Magnuson J."/>
            <person name="Maillard F."/>
            <person name="Murat C."/>
            <person name="Nolan M."/>
            <person name="Ohm R.A."/>
            <person name="Pangilinan J."/>
            <person name="Pereira M.F."/>
            <person name="Perotto S."/>
            <person name="Peter M."/>
            <person name="Pfister S."/>
            <person name="Riley R."/>
            <person name="Sitrit Y."/>
            <person name="Stielow J.B."/>
            <person name="Szollosi G."/>
            <person name="Zifcakova L."/>
            <person name="Stursova M."/>
            <person name="Spatafora J.W."/>
            <person name="Tedersoo L."/>
            <person name="Vaario L.M."/>
            <person name="Yamada A."/>
            <person name="Yan M."/>
            <person name="Wang P."/>
            <person name="Xu J."/>
            <person name="Bruns T."/>
            <person name="Baldrian P."/>
            <person name="Vilgalys R."/>
            <person name="Dunand C."/>
            <person name="Henrissat B."/>
            <person name="Grigoriev I.V."/>
            <person name="Hibbett D."/>
            <person name="Nagy L.G."/>
            <person name="Martin F.M."/>
        </authorList>
    </citation>
    <scope>NUCLEOTIDE SEQUENCE</scope>
    <source>
        <strain evidence="2">UH-Tt-Lm1</strain>
    </source>
</reference>
<evidence type="ECO:0000313" key="3">
    <source>
        <dbReference type="Proteomes" id="UP000736335"/>
    </source>
</evidence>
<evidence type="ECO:0000313" key="2">
    <source>
        <dbReference type="EMBL" id="KAF9792580.1"/>
    </source>
</evidence>
<reference evidence="2" key="2">
    <citation type="submission" date="2020-11" db="EMBL/GenBank/DDBJ databases">
        <authorList>
            <consortium name="DOE Joint Genome Institute"/>
            <person name="Kuo A."/>
            <person name="Miyauchi S."/>
            <person name="Kiss E."/>
            <person name="Drula E."/>
            <person name="Kohler A."/>
            <person name="Sanchez-Garcia M."/>
            <person name="Andreopoulos B."/>
            <person name="Barry K.W."/>
            <person name="Bonito G."/>
            <person name="Buee M."/>
            <person name="Carver A."/>
            <person name="Chen C."/>
            <person name="Cichocki N."/>
            <person name="Clum A."/>
            <person name="Culley D."/>
            <person name="Crous P.W."/>
            <person name="Fauchery L."/>
            <person name="Girlanda M."/>
            <person name="Hayes R."/>
            <person name="Keri Z."/>
            <person name="Labutti K."/>
            <person name="Lipzen A."/>
            <person name="Lombard V."/>
            <person name="Magnuson J."/>
            <person name="Maillard F."/>
            <person name="Morin E."/>
            <person name="Murat C."/>
            <person name="Nolan M."/>
            <person name="Ohm R."/>
            <person name="Pangilinan J."/>
            <person name="Pereira M."/>
            <person name="Perotto S."/>
            <person name="Peter M."/>
            <person name="Riley R."/>
            <person name="Sitrit Y."/>
            <person name="Stielow B."/>
            <person name="Szollosi G."/>
            <person name="Zifcakova L."/>
            <person name="Stursova M."/>
            <person name="Spatafora J.W."/>
            <person name="Tedersoo L."/>
            <person name="Vaario L.-M."/>
            <person name="Yamada A."/>
            <person name="Yan M."/>
            <person name="Wang P."/>
            <person name="Xu J."/>
            <person name="Bruns T."/>
            <person name="Baldrian P."/>
            <person name="Vilgalys R."/>
            <person name="Henrissat B."/>
            <person name="Grigoriev I.V."/>
            <person name="Hibbett D."/>
            <person name="Nagy L.G."/>
            <person name="Martin F.M."/>
        </authorList>
    </citation>
    <scope>NUCLEOTIDE SEQUENCE</scope>
    <source>
        <strain evidence="2">UH-Tt-Lm1</strain>
    </source>
</reference>
<dbReference type="GO" id="GO:0032259">
    <property type="term" value="P:methylation"/>
    <property type="evidence" value="ECO:0007669"/>
    <property type="project" value="UniProtKB-KW"/>
</dbReference>
<dbReference type="GO" id="GO:0008168">
    <property type="term" value="F:methyltransferase activity"/>
    <property type="evidence" value="ECO:0007669"/>
    <property type="project" value="UniProtKB-KW"/>
</dbReference>
<protein>
    <submittedName>
        <fullName evidence="2">Methyltransferase domain-containing protein</fullName>
    </submittedName>
</protein>
<dbReference type="InterPro" id="IPR025714">
    <property type="entry name" value="Methyltranfer_dom"/>
</dbReference>
<feature type="domain" description="Methyltransferase" evidence="1">
    <location>
        <begin position="84"/>
        <end position="234"/>
    </location>
</feature>
<gene>
    <name evidence="2" type="ORF">BJ322DRAFT_57955</name>
</gene>
<proteinExistence type="predicted"/>
<comment type="caution">
    <text evidence="2">The sequence shown here is derived from an EMBL/GenBank/DDBJ whole genome shotgun (WGS) entry which is preliminary data.</text>
</comment>
<evidence type="ECO:0000259" key="1">
    <source>
        <dbReference type="Pfam" id="PF13383"/>
    </source>
</evidence>
<dbReference type="PANTHER" id="PTHR32026:SF10">
    <property type="entry name" value="METHYLTRANSFERASE-LIKE PROTEIN 24-RELATED"/>
    <property type="match status" value="1"/>
</dbReference>
<accession>A0A9P6HQC5</accession>
<name>A0A9P6HQC5_9AGAM</name>
<dbReference type="Proteomes" id="UP000736335">
    <property type="component" value="Unassembled WGS sequence"/>
</dbReference>
<dbReference type="EMBL" id="WIUZ02000001">
    <property type="protein sequence ID" value="KAF9792580.1"/>
    <property type="molecule type" value="Genomic_DNA"/>
</dbReference>
<keyword evidence="2" id="KW-0489">Methyltransferase</keyword>